<dbReference type="InterPro" id="IPR011990">
    <property type="entry name" value="TPR-like_helical_dom_sf"/>
</dbReference>
<dbReference type="PANTHER" id="PTHR12558:SF50">
    <property type="entry name" value="ASSEMBLY CHAPERONE OF RPL4-RELATED"/>
    <property type="match status" value="1"/>
</dbReference>
<sequence>MNTVQKAIDLLRKGELEQAEILIKRIKASESAEDLLILAEEMFQLGFMEEAKALFEHLNAMYPGEGELIVSLAEILVDMDQEDEAMLLLEKIDPSDEVYPSALLLEADLYQLQGMDEVSERKLLMAKDLLPDEVLIDFALGELYFQQGKDQKAIESYNLVLPHETEIGGVNINQRVAEALSSTGRFEEAMPYYETAIGEKLEINTLFEYALTAYQAGFFETAINKFIELKELDPEYHSLYLPLARSYEHLEELDKSLETAKDGIRADQFNKELYLFAGKISIKKGKAEEAETLFREALAIDPGYLEAALTLLKLLSQAEKYEDVLETIESIRSYGEDDPQFDWLSAVSQQNLEQYKEALNSYHKAYNSFNNNQDFLEDYGFFLIEEGDRHTSREIFNRLQKMDPANDEYALVLERLEETPEH</sequence>
<evidence type="ECO:0000256" key="1">
    <source>
        <dbReference type="PROSITE-ProRule" id="PRU00339"/>
    </source>
</evidence>
<keyword evidence="3" id="KW-1185">Reference proteome</keyword>
<dbReference type="SUPFAM" id="SSF48452">
    <property type="entry name" value="TPR-like"/>
    <property type="match status" value="2"/>
</dbReference>
<dbReference type="RefSeq" id="WP_040376277.1">
    <property type="nucleotide sequence ID" value="NZ_CP068053.1"/>
</dbReference>
<dbReference type="SMART" id="SM00028">
    <property type="entry name" value="TPR"/>
    <property type="match status" value="4"/>
</dbReference>
<accession>A0A974S060</accession>
<dbReference type="Pfam" id="PF14559">
    <property type="entry name" value="TPR_19"/>
    <property type="match status" value="2"/>
</dbReference>
<evidence type="ECO:0000313" key="3">
    <source>
        <dbReference type="Proteomes" id="UP000595254"/>
    </source>
</evidence>
<keyword evidence="1" id="KW-0802">TPR repeat</keyword>
<protein>
    <submittedName>
        <fullName evidence="2">Tetratricopeptide repeat protein</fullName>
    </submittedName>
</protein>
<dbReference type="Proteomes" id="UP000595254">
    <property type="component" value="Chromosome"/>
</dbReference>
<dbReference type="Pfam" id="PF13181">
    <property type="entry name" value="TPR_8"/>
    <property type="match status" value="2"/>
</dbReference>
<name>A0A974S060_PERPY</name>
<dbReference type="AlphaFoldDB" id="A0A974S060"/>
<organism evidence="2 3">
    <name type="scientific">Peribacillus psychrosaccharolyticus</name>
    <name type="common">Bacillus psychrosaccharolyticus</name>
    <dbReference type="NCBI Taxonomy" id="1407"/>
    <lineage>
        <taxon>Bacteria</taxon>
        <taxon>Bacillati</taxon>
        <taxon>Bacillota</taxon>
        <taxon>Bacilli</taxon>
        <taxon>Bacillales</taxon>
        <taxon>Bacillaceae</taxon>
        <taxon>Peribacillus</taxon>
    </lineage>
</organism>
<evidence type="ECO:0000313" key="2">
    <source>
        <dbReference type="EMBL" id="QQT00159.1"/>
    </source>
</evidence>
<reference evidence="2 3" key="1">
    <citation type="submission" date="2021-01" db="EMBL/GenBank/DDBJ databases">
        <title>FDA dAtabase for Regulatory Grade micrObial Sequences (FDA-ARGOS): Supporting development and validation of Infectious Disease Dx tests.</title>
        <authorList>
            <person name="Nelson B."/>
            <person name="Plummer A."/>
            <person name="Tallon L."/>
            <person name="Sadzewicz L."/>
            <person name="Zhao X."/>
            <person name="Boylan J."/>
            <person name="Ott S."/>
            <person name="Bowen H."/>
            <person name="Vavikolanu K."/>
            <person name="Mehta A."/>
            <person name="Aluvathingal J."/>
            <person name="Nadendla S."/>
            <person name="Myers T."/>
            <person name="Yan Y."/>
            <person name="Sichtig H."/>
        </authorList>
    </citation>
    <scope>NUCLEOTIDE SEQUENCE [LARGE SCALE GENOMIC DNA]</scope>
    <source>
        <strain evidence="2 3">FDAARGOS_1161</strain>
    </source>
</reference>
<dbReference type="EMBL" id="CP068053">
    <property type="protein sequence ID" value="QQT00159.1"/>
    <property type="molecule type" value="Genomic_DNA"/>
</dbReference>
<dbReference type="GO" id="GO:0051301">
    <property type="term" value="P:cell division"/>
    <property type="evidence" value="ECO:0007669"/>
    <property type="project" value="TreeGrafter"/>
</dbReference>
<dbReference type="Gene3D" id="1.25.40.10">
    <property type="entry name" value="Tetratricopeptide repeat domain"/>
    <property type="match status" value="3"/>
</dbReference>
<dbReference type="PANTHER" id="PTHR12558">
    <property type="entry name" value="CELL DIVISION CYCLE 16,23,27"/>
    <property type="match status" value="1"/>
</dbReference>
<dbReference type="InterPro" id="IPR019734">
    <property type="entry name" value="TPR_rpt"/>
</dbReference>
<gene>
    <name evidence="2" type="ORF">I6J18_21690</name>
</gene>
<feature type="repeat" description="TPR" evidence="1">
    <location>
        <begin position="271"/>
        <end position="304"/>
    </location>
</feature>
<dbReference type="KEGG" id="ppsr:I6J18_21690"/>
<dbReference type="PROSITE" id="PS50005">
    <property type="entry name" value="TPR"/>
    <property type="match status" value="1"/>
</dbReference>
<proteinExistence type="predicted"/>